<proteinExistence type="predicted"/>
<accession>A0A6C0EQJ4</accession>
<name>A0A6C0EQJ4_9ZZZZ</name>
<evidence type="ECO:0000313" key="1">
    <source>
        <dbReference type="EMBL" id="QHT30570.1"/>
    </source>
</evidence>
<protein>
    <submittedName>
        <fullName evidence="1">Uncharacterized protein</fullName>
    </submittedName>
</protein>
<reference evidence="1" key="1">
    <citation type="journal article" date="2020" name="Nature">
        <title>Giant virus diversity and host interactions through global metagenomics.</title>
        <authorList>
            <person name="Schulz F."/>
            <person name="Roux S."/>
            <person name="Paez-Espino D."/>
            <person name="Jungbluth S."/>
            <person name="Walsh D.A."/>
            <person name="Denef V.J."/>
            <person name="McMahon K.D."/>
            <person name="Konstantinidis K.T."/>
            <person name="Eloe-Fadrosh E.A."/>
            <person name="Kyrpides N.C."/>
            <person name="Woyke T."/>
        </authorList>
    </citation>
    <scope>NUCLEOTIDE SEQUENCE</scope>
    <source>
        <strain evidence="1">GVMAG-M-3300009151-35</strain>
    </source>
</reference>
<dbReference type="AlphaFoldDB" id="A0A6C0EQJ4"/>
<organism evidence="1">
    <name type="scientific">viral metagenome</name>
    <dbReference type="NCBI Taxonomy" id="1070528"/>
    <lineage>
        <taxon>unclassified sequences</taxon>
        <taxon>metagenomes</taxon>
        <taxon>organismal metagenomes</taxon>
    </lineage>
</organism>
<sequence>MANINSMTINNIIDFIKDKSYINNNNQIIKYNYNFKGNIIDFNNNINIFKDKFNNVENINNSEVIITYNKLSFNIKFINDNNDIYWHILIFNI</sequence>
<dbReference type="EMBL" id="MN738902">
    <property type="protein sequence ID" value="QHT30570.1"/>
    <property type="molecule type" value="Genomic_DNA"/>
</dbReference>